<dbReference type="EMBL" id="BAABGY010000009">
    <property type="protein sequence ID" value="GAA4335954.1"/>
    <property type="molecule type" value="Genomic_DNA"/>
</dbReference>
<accession>A0ABP8H8R4</accession>
<feature type="chain" id="PRO_5046965720" description="Exo-alpha-sialidase" evidence="1">
    <location>
        <begin position="20"/>
        <end position="280"/>
    </location>
</feature>
<proteinExistence type="predicted"/>
<keyword evidence="1" id="KW-0732">Signal</keyword>
<feature type="signal peptide" evidence="1">
    <location>
        <begin position="1"/>
        <end position="19"/>
    </location>
</feature>
<evidence type="ECO:0008006" key="4">
    <source>
        <dbReference type="Google" id="ProtNLM"/>
    </source>
</evidence>
<dbReference type="Pfam" id="PF07676">
    <property type="entry name" value="PD40"/>
    <property type="match status" value="2"/>
</dbReference>
<name>A0ABP8H8R4_9BACT</name>
<dbReference type="Proteomes" id="UP001501725">
    <property type="component" value="Unassembled WGS sequence"/>
</dbReference>
<dbReference type="Gene3D" id="2.120.10.30">
    <property type="entry name" value="TolB, C-terminal domain"/>
    <property type="match status" value="1"/>
</dbReference>
<organism evidence="2 3">
    <name type="scientific">Flaviaesturariibacter amylovorans</name>
    <dbReference type="NCBI Taxonomy" id="1084520"/>
    <lineage>
        <taxon>Bacteria</taxon>
        <taxon>Pseudomonadati</taxon>
        <taxon>Bacteroidota</taxon>
        <taxon>Chitinophagia</taxon>
        <taxon>Chitinophagales</taxon>
        <taxon>Chitinophagaceae</taxon>
        <taxon>Flaviaestuariibacter</taxon>
    </lineage>
</organism>
<protein>
    <recommendedName>
        <fullName evidence="4">Exo-alpha-sialidase</fullName>
    </recommendedName>
</protein>
<sequence length="280" mass="31062">MKPLLLFTSLLLLSSAALAQAEPFAPGLLPYGAFGLSVSPDGREAFFVHSNGGRDTMQLYHMVKRGRRWTRPRPWAHADGAQRQIDPAFSPDGQHLLLNINGPGTRSFDIFISHRRDTGWSRPEPIAALNSDSSDFYATMARSGNIYFTRRLHNSNDIWMSRFENGAYTAPVPLDSSLNSSGNETNPFIDPDERYLLLLCDRPGGAGSGDLHIARRRGNGWAPAENLGPAVNTPVSEFCPSVHPGSRRFYFSRTQVLPGGRRIESIYSIPLRKLPALRRS</sequence>
<dbReference type="InterPro" id="IPR011042">
    <property type="entry name" value="6-blade_b-propeller_TolB-like"/>
</dbReference>
<evidence type="ECO:0000313" key="2">
    <source>
        <dbReference type="EMBL" id="GAA4335954.1"/>
    </source>
</evidence>
<evidence type="ECO:0000256" key="1">
    <source>
        <dbReference type="SAM" id="SignalP"/>
    </source>
</evidence>
<evidence type="ECO:0000313" key="3">
    <source>
        <dbReference type="Proteomes" id="UP001501725"/>
    </source>
</evidence>
<reference evidence="3" key="1">
    <citation type="journal article" date="2019" name="Int. J. Syst. Evol. Microbiol.">
        <title>The Global Catalogue of Microorganisms (GCM) 10K type strain sequencing project: providing services to taxonomists for standard genome sequencing and annotation.</title>
        <authorList>
            <consortium name="The Broad Institute Genomics Platform"/>
            <consortium name="The Broad Institute Genome Sequencing Center for Infectious Disease"/>
            <person name="Wu L."/>
            <person name="Ma J."/>
        </authorList>
    </citation>
    <scope>NUCLEOTIDE SEQUENCE [LARGE SCALE GENOMIC DNA]</scope>
    <source>
        <strain evidence="3">JCM 17919</strain>
    </source>
</reference>
<dbReference type="InterPro" id="IPR011659">
    <property type="entry name" value="WD40"/>
</dbReference>
<gene>
    <name evidence="2" type="ORF">GCM10023184_31020</name>
</gene>
<dbReference type="SUPFAM" id="SSF82171">
    <property type="entry name" value="DPP6 N-terminal domain-like"/>
    <property type="match status" value="1"/>
</dbReference>
<keyword evidence="3" id="KW-1185">Reference proteome</keyword>
<dbReference type="RefSeq" id="WP_345256670.1">
    <property type="nucleotide sequence ID" value="NZ_BAABGY010000009.1"/>
</dbReference>
<comment type="caution">
    <text evidence="2">The sequence shown here is derived from an EMBL/GenBank/DDBJ whole genome shotgun (WGS) entry which is preliminary data.</text>
</comment>